<dbReference type="Proteomes" id="UP001500621">
    <property type="component" value="Unassembled WGS sequence"/>
</dbReference>
<evidence type="ECO:0000259" key="2">
    <source>
        <dbReference type="Pfam" id="PF11268"/>
    </source>
</evidence>
<organism evidence="3 4">
    <name type="scientific">Nocardioides nanhaiensis</name>
    <dbReference type="NCBI Taxonomy" id="1476871"/>
    <lineage>
        <taxon>Bacteria</taxon>
        <taxon>Bacillati</taxon>
        <taxon>Actinomycetota</taxon>
        <taxon>Actinomycetes</taxon>
        <taxon>Propionibacteriales</taxon>
        <taxon>Nocardioidaceae</taxon>
        <taxon>Nocardioides</taxon>
    </lineage>
</organism>
<name>A0ABP8X0E2_9ACTN</name>
<evidence type="ECO:0000256" key="1">
    <source>
        <dbReference type="SAM" id="MobiDB-lite"/>
    </source>
</evidence>
<dbReference type="InterPro" id="IPR047682">
    <property type="entry name" value="SepH-like"/>
</dbReference>
<sequence length="326" mass="34520">MAHLTLAGASDDGRELRLVDEEGREHTLPVTPALRSALGVPAGGSSRPGPQEHPMDSALRPRDIQARIRAGESAEALAQAAGSSVEKIMVYAGPVLAEREHVAQRAMASSLRRGGEGARTLGEAVSAHLRARDVDPGGVDWDAWRREDGRWTLIGGYATPERQGIATFSYDVPGNFVTLEDDDARWLVGETVTEPAGAVATAPAHDDLSARRRRLAAVADEVPLGSDVTPGEELGDDVLEILADPDPAPERVDADAEEQPALDLGPAGSAATPAGQPVPTADRDDDRDATEDEPAAEEPPRRPVQKKRGRASVPSWDEIMFGGGDR</sequence>
<accession>A0ABP8X0E2</accession>
<gene>
    <name evidence="3" type="primary">sepH</name>
    <name evidence="3" type="ORF">GCM10023226_41360</name>
</gene>
<dbReference type="RefSeq" id="WP_345271797.1">
    <property type="nucleotide sequence ID" value="NZ_BAABIM010000005.1"/>
</dbReference>
<dbReference type="InterPro" id="IPR021421">
    <property type="entry name" value="DUF3071"/>
</dbReference>
<feature type="compositionally biased region" description="Basic and acidic residues" evidence="1">
    <location>
        <begin position="11"/>
        <end position="27"/>
    </location>
</feature>
<proteinExistence type="predicted"/>
<evidence type="ECO:0000313" key="3">
    <source>
        <dbReference type="EMBL" id="GAA4698520.1"/>
    </source>
</evidence>
<feature type="region of interest" description="Disordered" evidence="1">
    <location>
        <begin position="246"/>
        <end position="326"/>
    </location>
</feature>
<evidence type="ECO:0000313" key="4">
    <source>
        <dbReference type="Proteomes" id="UP001500621"/>
    </source>
</evidence>
<reference evidence="4" key="1">
    <citation type="journal article" date="2019" name="Int. J. Syst. Evol. Microbiol.">
        <title>The Global Catalogue of Microorganisms (GCM) 10K type strain sequencing project: providing services to taxonomists for standard genome sequencing and annotation.</title>
        <authorList>
            <consortium name="The Broad Institute Genomics Platform"/>
            <consortium name="The Broad Institute Genome Sequencing Center for Infectious Disease"/>
            <person name="Wu L."/>
            <person name="Ma J."/>
        </authorList>
    </citation>
    <scope>NUCLEOTIDE SEQUENCE [LARGE SCALE GENOMIC DNA]</scope>
    <source>
        <strain evidence="4">JCM 18127</strain>
    </source>
</reference>
<comment type="caution">
    <text evidence="3">The sequence shown here is derived from an EMBL/GenBank/DDBJ whole genome shotgun (WGS) entry which is preliminary data.</text>
</comment>
<dbReference type="Pfam" id="PF11268">
    <property type="entry name" value="DUF3071"/>
    <property type="match status" value="1"/>
</dbReference>
<protein>
    <submittedName>
        <fullName evidence="3">Septation protein SepH</fullName>
    </submittedName>
</protein>
<keyword evidence="4" id="KW-1185">Reference proteome</keyword>
<feature type="domain" description="DUF3071" evidence="2">
    <location>
        <begin position="1"/>
        <end position="170"/>
    </location>
</feature>
<feature type="compositionally biased region" description="Acidic residues" evidence="1">
    <location>
        <begin position="287"/>
        <end position="296"/>
    </location>
</feature>
<dbReference type="NCBIfam" id="NF040712">
    <property type="entry name" value="SepH"/>
    <property type="match status" value="1"/>
</dbReference>
<dbReference type="EMBL" id="BAABIM010000005">
    <property type="protein sequence ID" value="GAA4698520.1"/>
    <property type="molecule type" value="Genomic_DNA"/>
</dbReference>
<feature type="region of interest" description="Disordered" evidence="1">
    <location>
        <begin position="1"/>
        <end position="61"/>
    </location>
</feature>